<dbReference type="EMBL" id="QNUK01000168">
    <property type="protein sequence ID" value="KAF5899409.1"/>
    <property type="molecule type" value="Genomic_DNA"/>
</dbReference>
<organism evidence="1 2">
    <name type="scientific">Clarias magur</name>
    <name type="common">Asian catfish</name>
    <name type="synonym">Macropteronotus magur</name>
    <dbReference type="NCBI Taxonomy" id="1594786"/>
    <lineage>
        <taxon>Eukaryota</taxon>
        <taxon>Metazoa</taxon>
        <taxon>Chordata</taxon>
        <taxon>Craniata</taxon>
        <taxon>Vertebrata</taxon>
        <taxon>Euteleostomi</taxon>
        <taxon>Actinopterygii</taxon>
        <taxon>Neopterygii</taxon>
        <taxon>Teleostei</taxon>
        <taxon>Ostariophysi</taxon>
        <taxon>Siluriformes</taxon>
        <taxon>Clariidae</taxon>
        <taxon>Clarias</taxon>
    </lineage>
</organism>
<name>A0A8J4UGP7_CLAMG</name>
<keyword evidence="2" id="KW-1185">Reference proteome</keyword>
<proteinExistence type="predicted"/>
<gene>
    <name evidence="1" type="primary">dnaA</name>
    <name evidence="1" type="ORF">DAT39_010872</name>
</gene>
<feature type="non-terminal residue" evidence="1">
    <location>
        <position position="96"/>
    </location>
</feature>
<reference evidence="1" key="1">
    <citation type="submission" date="2020-07" db="EMBL/GenBank/DDBJ databases">
        <title>Clarias magur genome sequencing, assembly and annotation.</title>
        <authorList>
            <person name="Kushwaha B."/>
            <person name="Kumar R."/>
            <person name="Das P."/>
            <person name="Joshi C.G."/>
            <person name="Kumar D."/>
            <person name="Nagpure N.S."/>
            <person name="Pandey M."/>
            <person name="Agarwal S."/>
            <person name="Srivastava S."/>
            <person name="Singh M."/>
            <person name="Sahoo L."/>
            <person name="Jayasankar P."/>
            <person name="Meher P.K."/>
            <person name="Koringa P.G."/>
            <person name="Iquebal M.A."/>
            <person name="Das S.P."/>
            <person name="Bit A."/>
            <person name="Patnaik S."/>
            <person name="Patel N."/>
            <person name="Shah T.M."/>
            <person name="Hinsu A."/>
            <person name="Jena J.K."/>
        </authorList>
    </citation>
    <scope>NUCLEOTIDE SEQUENCE</scope>
    <source>
        <strain evidence="1">CIFAMagur01</strain>
        <tissue evidence="1">Testis</tissue>
    </source>
</reference>
<dbReference type="Proteomes" id="UP000727407">
    <property type="component" value="Unassembled WGS sequence"/>
</dbReference>
<evidence type="ECO:0000313" key="2">
    <source>
        <dbReference type="Proteomes" id="UP000727407"/>
    </source>
</evidence>
<protein>
    <submittedName>
        <fullName evidence="1">Chromosomal replication initiator protein DnaA</fullName>
    </submittedName>
</protein>
<accession>A0A8J4UGP7</accession>
<sequence length="96" mass="10737">MAGGWVWIQACVGWEDKNSIASLAEHLRAGQEIGKSPTQHKSSHDLYVEQAKEQPGILASSIPVKSSWERITSTARGQIFQHWSARSRQTFPLPPR</sequence>
<evidence type="ECO:0000313" key="1">
    <source>
        <dbReference type="EMBL" id="KAF5899409.1"/>
    </source>
</evidence>
<comment type="caution">
    <text evidence="1">The sequence shown here is derived from an EMBL/GenBank/DDBJ whole genome shotgun (WGS) entry which is preliminary data.</text>
</comment>
<dbReference type="AlphaFoldDB" id="A0A8J4UGP7"/>